<comment type="subcellular location">
    <subcellularLocation>
        <location evidence="2">Membrane</location>
    </subcellularLocation>
</comment>
<dbReference type="SUPFAM" id="SSF54292">
    <property type="entry name" value="2Fe-2S ferredoxin-like"/>
    <property type="match status" value="1"/>
</dbReference>
<accession>A0A4U7JFE8</accession>
<evidence type="ECO:0000256" key="2">
    <source>
        <dbReference type="ARBA" id="ARBA00004370"/>
    </source>
</evidence>
<dbReference type="AlphaFoldDB" id="A0A4U7JFE8"/>
<dbReference type="PROSITE" id="PS51839">
    <property type="entry name" value="4FE4S_HC3"/>
    <property type="match status" value="1"/>
</dbReference>
<dbReference type="Gene3D" id="3.40.50.1780">
    <property type="match status" value="1"/>
</dbReference>
<keyword evidence="7" id="KW-0677">Repeat</keyword>
<keyword evidence="9" id="KW-0408">Iron</keyword>
<keyword evidence="15" id="KW-1185">Reference proteome</keyword>
<dbReference type="InterPro" id="IPR054351">
    <property type="entry name" value="NADH_UbQ_OxRdtase_ferredoxin"/>
</dbReference>
<keyword evidence="4" id="KW-0004">4Fe-4S</keyword>
<dbReference type="GO" id="GO:0005506">
    <property type="term" value="F:iron ion binding"/>
    <property type="evidence" value="ECO:0007669"/>
    <property type="project" value="InterPro"/>
</dbReference>
<dbReference type="InterPro" id="IPR017900">
    <property type="entry name" value="4Fe4S_Fe_S_CS"/>
</dbReference>
<keyword evidence="11" id="KW-0520">NAD</keyword>
<gene>
    <name evidence="14" type="ORF">EHE19_005445</name>
</gene>
<dbReference type="CDD" id="cd00207">
    <property type="entry name" value="fer2"/>
    <property type="match status" value="1"/>
</dbReference>
<dbReference type="InterPro" id="IPR003149">
    <property type="entry name" value="Fe_hydrogenase_ssu"/>
</dbReference>
<dbReference type="GO" id="GO:0008901">
    <property type="term" value="F:ferredoxin hydrogenase activity"/>
    <property type="evidence" value="ECO:0007669"/>
    <property type="project" value="InterPro"/>
</dbReference>
<dbReference type="PROSITE" id="PS00198">
    <property type="entry name" value="4FE4S_FER_1"/>
    <property type="match status" value="1"/>
</dbReference>
<dbReference type="Pfam" id="PF02256">
    <property type="entry name" value="Fe_hyd_SSU"/>
    <property type="match status" value="1"/>
</dbReference>
<dbReference type="GO" id="GO:0051539">
    <property type="term" value="F:4 iron, 4 sulfur cluster binding"/>
    <property type="evidence" value="ECO:0007669"/>
    <property type="project" value="UniProtKB-KW"/>
</dbReference>
<dbReference type="RefSeq" id="WP_137698430.1">
    <property type="nucleotide sequence ID" value="NZ_CP061336.1"/>
</dbReference>
<dbReference type="Gene3D" id="3.40.950.10">
    <property type="entry name" value="Fe-only Hydrogenase (Larger Subunit), Chain L, domain 3"/>
    <property type="match status" value="1"/>
</dbReference>
<dbReference type="Gene3D" id="4.10.260.20">
    <property type="entry name" value="Iron hydrogenase, small subunit"/>
    <property type="match status" value="1"/>
</dbReference>
<dbReference type="InterPro" id="IPR036010">
    <property type="entry name" value="2Fe-2S_ferredoxin-like_sf"/>
</dbReference>
<comment type="cofactor">
    <cofactor evidence="13">
        <name>[2Fe-2S] cluster</name>
        <dbReference type="ChEBI" id="CHEBI:190135"/>
    </cofactor>
</comment>
<dbReference type="FunFam" id="3.10.20.740:FF:000004">
    <property type="entry name" value="NADH-quinone oxidoreductase"/>
    <property type="match status" value="1"/>
</dbReference>
<dbReference type="NCBIfam" id="TIGR02512">
    <property type="entry name" value="FeFe_hydrog_A"/>
    <property type="match status" value="1"/>
</dbReference>
<dbReference type="SUPFAM" id="SSF54862">
    <property type="entry name" value="4Fe-4S ferredoxins"/>
    <property type="match status" value="1"/>
</dbReference>
<dbReference type="PROSITE" id="PS51379">
    <property type="entry name" value="4FE4S_FER_2"/>
    <property type="match status" value="2"/>
</dbReference>
<dbReference type="Pfam" id="PF02906">
    <property type="entry name" value="Fe_hyd_lg_C"/>
    <property type="match status" value="1"/>
</dbReference>
<sequence>MATVNITIDSKKLQVEQGLTILEAARQANIKIPTLCFLKDINEVGACRMCLVEIKGARTLQASCVYPVSEGLEIYTQSPSVREARKVTLELILSNHDKKCLTCVRSKNCELQTLAEELNIKELRFEGETNNYPLDDFSPSIVRDQNKCILCRRCVSVCKDVQTVNVISATERGFKSAIGCAFDLSLADVPCTNCGQCISVCPVGALREKDDTDKVWKALANPELHVVVQTAPAVRVAIGEEFGLPIGTRCTGKMVAALSKLGFAKVFDTDTAADLTIMEEGTELLNRIQNGGKLPVITSCSPGWIKFCEHNYPEFLDNLSSCKSPHEMFGAVLKSYYAEKMGIDPAKIFVVSIMPCTAKKYEAARPELSANGLADVDVVLTTREAAKMIKEAGIDFNNLEDREFDDPMGEATGAAVIFGATGGVMEAALRTVAEILEGKSLDNIEYTAVRGTEGIKEATVEFGGKKIKAAVANGLGNARKLLDSMKDGAEYDFVEIMACPGGCVNGGGQPIQPSSVRSWTDLRAERAKAIYEEDASLPIRKSHENPIVKKMYEEYFEKPGSHKAHELLHTHYTARANYPEK</sequence>
<dbReference type="Pfam" id="PF13510">
    <property type="entry name" value="Fer2_4"/>
    <property type="match status" value="1"/>
</dbReference>
<evidence type="ECO:0000256" key="5">
    <source>
        <dbReference type="ARBA" id="ARBA00022714"/>
    </source>
</evidence>
<dbReference type="EMBL" id="CP061336">
    <property type="protein sequence ID" value="QNU67894.1"/>
    <property type="molecule type" value="Genomic_DNA"/>
</dbReference>
<evidence type="ECO:0000313" key="15">
    <source>
        <dbReference type="Proteomes" id="UP000306409"/>
    </source>
</evidence>
<dbReference type="InterPro" id="IPR019574">
    <property type="entry name" value="NADH_UbQ_OxRdtase_Gsu_4Fe4S-bd"/>
</dbReference>
<dbReference type="InterPro" id="IPR009016">
    <property type="entry name" value="Fe_hydrogenase"/>
</dbReference>
<evidence type="ECO:0000256" key="10">
    <source>
        <dbReference type="ARBA" id="ARBA00023014"/>
    </source>
</evidence>
<dbReference type="InterPro" id="IPR004108">
    <property type="entry name" value="Fe_hydrogenase_lsu_C"/>
</dbReference>
<dbReference type="OrthoDB" id="9805142at2"/>
<evidence type="ECO:0000256" key="13">
    <source>
        <dbReference type="ARBA" id="ARBA00034078"/>
    </source>
</evidence>
<name>A0A4U7JFE8_9FIRM</name>
<evidence type="ECO:0000256" key="11">
    <source>
        <dbReference type="ARBA" id="ARBA00023027"/>
    </source>
</evidence>
<evidence type="ECO:0000256" key="6">
    <source>
        <dbReference type="ARBA" id="ARBA00022723"/>
    </source>
</evidence>
<dbReference type="Proteomes" id="UP000306409">
    <property type="component" value="Chromosome"/>
</dbReference>
<reference evidence="14 15" key="1">
    <citation type="submission" date="2020-09" db="EMBL/GenBank/DDBJ databases">
        <title>Characterization and genome sequencing of Ruminiclostridium sp. nov. MA18.</title>
        <authorList>
            <person name="Rettenmaier R."/>
            <person name="Kowollik M.-L."/>
            <person name="Liebl W."/>
            <person name="Zverlov V."/>
        </authorList>
    </citation>
    <scope>NUCLEOTIDE SEQUENCE [LARGE SCALE GENOMIC DNA]</scope>
    <source>
        <strain evidence="14 15">MA18</strain>
    </source>
</reference>
<keyword evidence="5" id="KW-0001">2Fe-2S</keyword>
<dbReference type="Pfam" id="PF10588">
    <property type="entry name" value="NADH-G_4Fe-4S_3"/>
    <property type="match status" value="1"/>
</dbReference>
<keyword evidence="8" id="KW-1278">Translocase</keyword>
<evidence type="ECO:0000256" key="8">
    <source>
        <dbReference type="ARBA" id="ARBA00022967"/>
    </source>
</evidence>
<evidence type="ECO:0000313" key="14">
    <source>
        <dbReference type="EMBL" id="QNU67894.1"/>
    </source>
</evidence>
<evidence type="ECO:0000256" key="3">
    <source>
        <dbReference type="ARBA" id="ARBA00005404"/>
    </source>
</evidence>
<dbReference type="PROSITE" id="PS51085">
    <property type="entry name" value="2FE2S_FER_2"/>
    <property type="match status" value="1"/>
</dbReference>
<dbReference type="Gene3D" id="3.10.20.740">
    <property type="match status" value="1"/>
</dbReference>
<protein>
    <submittedName>
        <fullName evidence="14">Iron hydrogenase small subunit</fullName>
    </submittedName>
</protein>
<dbReference type="GO" id="GO:0051537">
    <property type="term" value="F:2 iron, 2 sulfur cluster binding"/>
    <property type="evidence" value="ECO:0007669"/>
    <property type="project" value="UniProtKB-KW"/>
</dbReference>
<proteinExistence type="inferred from homology"/>
<evidence type="ECO:0000256" key="9">
    <source>
        <dbReference type="ARBA" id="ARBA00023004"/>
    </source>
</evidence>
<dbReference type="InterPro" id="IPR050340">
    <property type="entry name" value="Cytosolic_Fe-S_CAF"/>
</dbReference>
<dbReference type="SUPFAM" id="SSF53920">
    <property type="entry name" value="Fe-only hydrogenase"/>
    <property type="match status" value="1"/>
</dbReference>
<dbReference type="InterPro" id="IPR049830">
    <property type="entry name" value="HndD"/>
</dbReference>
<dbReference type="InterPro" id="IPR013352">
    <property type="entry name" value="Fe_hydrogenase_subset"/>
</dbReference>
<dbReference type="NCBIfam" id="NF040763">
    <property type="entry name" value="FeFe_hydrog_A6"/>
    <property type="match status" value="1"/>
</dbReference>
<dbReference type="Gene3D" id="3.30.70.20">
    <property type="match status" value="1"/>
</dbReference>
<evidence type="ECO:0000256" key="4">
    <source>
        <dbReference type="ARBA" id="ARBA00022485"/>
    </source>
</evidence>
<keyword evidence="6" id="KW-0479">Metal-binding</keyword>
<evidence type="ECO:0000256" key="12">
    <source>
        <dbReference type="ARBA" id="ARBA00023136"/>
    </source>
</evidence>
<evidence type="ECO:0000256" key="1">
    <source>
        <dbReference type="ARBA" id="ARBA00001966"/>
    </source>
</evidence>
<organism evidence="14 15">
    <name type="scientific">Ruminiclostridium herbifermentans</name>
    <dbReference type="NCBI Taxonomy" id="2488810"/>
    <lineage>
        <taxon>Bacteria</taxon>
        <taxon>Bacillati</taxon>
        <taxon>Bacillota</taxon>
        <taxon>Clostridia</taxon>
        <taxon>Eubacteriales</taxon>
        <taxon>Oscillospiraceae</taxon>
        <taxon>Ruminiclostridium</taxon>
    </lineage>
</organism>
<dbReference type="SMART" id="SM00929">
    <property type="entry name" value="NADH-G_4Fe-4S_3"/>
    <property type="match status" value="1"/>
</dbReference>
<comment type="cofactor">
    <cofactor evidence="1">
        <name>[4Fe-4S] cluster</name>
        <dbReference type="ChEBI" id="CHEBI:49883"/>
    </cofactor>
</comment>
<dbReference type="KEGG" id="rher:EHE19_005445"/>
<evidence type="ECO:0000256" key="7">
    <source>
        <dbReference type="ARBA" id="ARBA00022737"/>
    </source>
</evidence>
<dbReference type="InterPro" id="IPR017896">
    <property type="entry name" value="4Fe4S_Fe-S-bd"/>
</dbReference>
<dbReference type="GO" id="GO:0016020">
    <property type="term" value="C:membrane"/>
    <property type="evidence" value="ECO:0007669"/>
    <property type="project" value="UniProtKB-SubCell"/>
</dbReference>
<dbReference type="FunFam" id="3.30.70.20:FF:000035">
    <property type="entry name" value="Iron hydrogenase 1"/>
    <property type="match status" value="1"/>
</dbReference>
<comment type="similarity">
    <text evidence="3">Belongs to the complex I 75 kDa subunit family.</text>
</comment>
<dbReference type="InterPro" id="IPR036991">
    <property type="entry name" value="Fe_hydrogenase_ssu_sf"/>
</dbReference>
<keyword evidence="10" id="KW-0411">Iron-sulfur</keyword>
<dbReference type="SMART" id="SM00902">
    <property type="entry name" value="Fe_hyd_SSU"/>
    <property type="match status" value="1"/>
</dbReference>
<dbReference type="InterPro" id="IPR001041">
    <property type="entry name" value="2Fe-2S_ferredoxin-type"/>
</dbReference>
<dbReference type="PANTHER" id="PTHR11615">
    <property type="entry name" value="NITRATE, FORMATE, IRON DEHYDROGENASE"/>
    <property type="match status" value="1"/>
</dbReference>
<keyword evidence="12" id="KW-0472">Membrane</keyword>
<dbReference type="Pfam" id="PF22117">
    <property type="entry name" value="Fer4_Nqo3"/>
    <property type="match status" value="1"/>
</dbReference>